<evidence type="ECO:0000313" key="1">
    <source>
        <dbReference type="EMBL" id="KAF4621604.1"/>
    </source>
</evidence>
<name>A0A8H4R1E9_9AGAR</name>
<protein>
    <recommendedName>
        <fullName evidence="3">F-box domain-containing protein</fullName>
    </recommendedName>
</protein>
<evidence type="ECO:0008006" key="3">
    <source>
        <dbReference type="Google" id="ProtNLM"/>
    </source>
</evidence>
<dbReference type="AlphaFoldDB" id="A0A8H4R1E9"/>
<sequence length="506" mass="57999">MVASRRGLYWSSPVRREGTRTLSPIPNEIYLEIFSYVKLPYFAGPALRRDMSSLAQVCRFFCSVMLPWIYEHLIIDAKVKDDGISNTRAAFCQRLARGEASAQEMALFVRKCTIKSWVVADKEADWCSRALLRVYSKALCSMTNIRVLELISTTVTKDLITGIAHLPNLESLTVKDCRFSPGIAAKHVDKIHSLKLKKLCVYLLDNREHSWDPTIDDLILSSINLAHLIRLETNSTELCARLGQTATLHLEHLDFRSSNIDDAPLLQSILPHTKTLKRLCYSSCSRAEALHLLPEHLPVMASVKAPLEYVKALVPGRPVSSVECIGWEDPAITLADILVLRNSKAPIEHIHVLSSCYMDIPLFDYFPQLKSLELTFLLKDSEEYSGCDVKQDLEQDMLTIFRKWPKNPDLQDIVLTFDIMEWAPLNRFDLQIQHHWVSDIISPLFPSLSRCQFDKSIDWFYSLEDLDWRPHVVVEQAQNLLKGLKSGMFEDYDNFFTNLLNQDQWI</sequence>
<reference evidence="1 2" key="1">
    <citation type="submission" date="2019-12" db="EMBL/GenBank/DDBJ databases">
        <authorList>
            <person name="Floudas D."/>
            <person name="Bentzer J."/>
            <person name="Ahren D."/>
            <person name="Johansson T."/>
            <person name="Persson P."/>
            <person name="Tunlid A."/>
        </authorList>
    </citation>
    <scope>NUCLEOTIDE SEQUENCE [LARGE SCALE GENOMIC DNA]</scope>
    <source>
        <strain evidence="1 2">CBS 102.39</strain>
    </source>
</reference>
<keyword evidence="2" id="KW-1185">Reference proteome</keyword>
<accession>A0A8H4R1E9</accession>
<proteinExistence type="predicted"/>
<organism evidence="1 2">
    <name type="scientific">Agrocybe pediades</name>
    <dbReference type="NCBI Taxonomy" id="84607"/>
    <lineage>
        <taxon>Eukaryota</taxon>
        <taxon>Fungi</taxon>
        <taxon>Dikarya</taxon>
        <taxon>Basidiomycota</taxon>
        <taxon>Agaricomycotina</taxon>
        <taxon>Agaricomycetes</taxon>
        <taxon>Agaricomycetidae</taxon>
        <taxon>Agaricales</taxon>
        <taxon>Agaricineae</taxon>
        <taxon>Strophariaceae</taxon>
        <taxon>Agrocybe</taxon>
    </lineage>
</organism>
<gene>
    <name evidence="1" type="ORF">D9613_012575</name>
</gene>
<dbReference type="SUPFAM" id="SSF52047">
    <property type="entry name" value="RNI-like"/>
    <property type="match status" value="1"/>
</dbReference>
<comment type="caution">
    <text evidence="1">The sequence shown here is derived from an EMBL/GenBank/DDBJ whole genome shotgun (WGS) entry which is preliminary data.</text>
</comment>
<dbReference type="Proteomes" id="UP000521872">
    <property type="component" value="Unassembled WGS sequence"/>
</dbReference>
<dbReference type="Gene3D" id="3.80.10.10">
    <property type="entry name" value="Ribonuclease Inhibitor"/>
    <property type="match status" value="1"/>
</dbReference>
<dbReference type="InterPro" id="IPR032675">
    <property type="entry name" value="LRR_dom_sf"/>
</dbReference>
<evidence type="ECO:0000313" key="2">
    <source>
        <dbReference type="Proteomes" id="UP000521872"/>
    </source>
</evidence>
<dbReference type="EMBL" id="JAACJL010000006">
    <property type="protein sequence ID" value="KAF4621604.1"/>
    <property type="molecule type" value="Genomic_DNA"/>
</dbReference>